<reference evidence="1" key="1">
    <citation type="submission" date="2019-08" db="EMBL/GenBank/DDBJ databases">
        <authorList>
            <person name="Kucharzyk K."/>
            <person name="Murdoch R.W."/>
            <person name="Higgins S."/>
            <person name="Loffler F."/>
        </authorList>
    </citation>
    <scope>NUCLEOTIDE SEQUENCE</scope>
</reference>
<protein>
    <submittedName>
        <fullName evidence="1">Uncharacterized protein</fullName>
    </submittedName>
</protein>
<accession>A0A645HAV2</accession>
<dbReference type="AlphaFoldDB" id="A0A645HAV2"/>
<evidence type="ECO:0000313" key="1">
    <source>
        <dbReference type="EMBL" id="MPN33234.1"/>
    </source>
</evidence>
<proteinExistence type="predicted"/>
<gene>
    <name evidence="1" type="ORF">SDC9_180718</name>
</gene>
<dbReference type="EMBL" id="VSSQ01085630">
    <property type="protein sequence ID" value="MPN33234.1"/>
    <property type="molecule type" value="Genomic_DNA"/>
</dbReference>
<name>A0A645HAV2_9ZZZZ</name>
<organism evidence="1">
    <name type="scientific">bioreactor metagenome</name>
    <dbReference type="NCBI Taxonomy" id="1076179"/>
    <lineage>
        <taxon>unclassified sequences</taxon>
        <taxon>metagenomes</taxon>
        <taxon>ecological metagenomes</taxon>
    </lineage>
</organism>
<sequence length="118" mass="13892">MVPHYKRALFHSFFDGVNRVILFEFVDIFNKQGVQVTDRFFAGNFSAFNHNKTDGFPVFHPHFVRFIEIRISDILKRTIFNVIRNRNCIQAIAPGFVYTHHWSYLSVGENCMGMKITF</sequence>
<comment type="caution">
    <text evidence="1">The sequence shown here is derived from an EMBL/GenBank/DDBJ whole genome shotgun (WGS) entry which is preliminary data.</text>
</comment>